<keyword evidence="1" id="KW-0732">Signal</keyword>
<evidence type="ECO:0000256" key="1">
    <source>
        <dbReference type="SAM" id="SignalP"/>
    </source>
</evidence>
<feature type="signal peptide" evidence="1">
    <location>
        <begin position="1"/>
        <end position="22"/>
    </location>
</feature>
<reference evidence="2" key="1">
    <citation type="submission" date="2021-02" db="EMBL/GenBank/DDBJ databases">
        <authorList>
            <person name="Nowell W R."/>
        </authorList>
    </citation>
    <scope>NUCLEOTIDE SEQUENCE</scope>
</reference>
<comment type="caution">
    <text evidence="2">The sequence shown here is derived from an EMBL/GenBank/DDBJ whole genome shotgun (WGS) entry which is preliminary data.</text>
</comment>
<dbReference type="InterPro" id="IPR011990">
    <property type="entry name" value="TPR-like_helical_dom_sf"/>
</dbReference>
<evidence type="ECO:0000313" key="3">
    <source>
        <dbReference type="EMBL" id="CAF3894732.1"/>
    </source>
</evidence>
<dbReference type="OrthoDB" id="5587616at2759"/>
<dbReference type="Gene3D" id="1.25.40.10">
    <property type="entry name" value="Tetratricopeptide repeat domain"/>
    <property type="match status" value="1"/>
</dbReference>
<organism evidence="2 4">
    <name type="scientific">Didymodactylos carnosus</name>
    <dbReference type="NCBI Taxonomy" id="1234261"/>
    <lineage>
        <taxon>Eukaryota</taxon>
        <taxon>Metazoa</taxon>
        <taxon>Spiralia</taxon>
        <taxon>Gnathifera</taxon>
        <taxon>Rotifera</taxon>
        <taxon>Eurotatoria</taxon>
        <taxon>Bdelloidea</taxon>
        <taxon>Philodinida</taxon>
        <taxon>Philodinidae</taxon>
        <taxon>Didymodactylos</taxon>
    </lineage>
</organism>
<gene>
    <name evidence="2" type="ORF">GPM918_LOCUS20193</name>
    <name evidence="3" type="ORF">SRO942_LOCUS20190</name>
</gene>
<proteinExistence type="predicted"/>
<keyword evidence="4" id="KW-1185">Reference proteome</keyword>
<dbReference type="Proteomes" id="UP000681722">
    <property type="component" value="Unassembled WGS sequence"/>
</dbReference>
<protein>
    <submittedName>
        <fullName evidence="2">Uncharacterized protein</fullName>
    </submittedName>
</protein>
<name>A0A814RB06_9BILA</name>
<dbReference type="SUPFAM" id="SSF48452">
    <property type="entry name" value="TPR-like"/>
    <property type="match status" value="1"/>
</dbReference>
<dbReference type="EMBL" id="CAJNOQ010006322">
    <property type="protein sequence ID" value="CAF1131057.1"/>
    <property type="molecule type" value="Genomic_DNA"/>
</dbReference>
<evidence type="ECO:0000313" key="2">
    <source>
        <dbReference type="EMBL" id="CAF1131057.1"/>
    </source>
</evidence>
<feature type="chain" id="PRO_5036225790" evidence="1">
    <location>
        <begin position="23"/>
        <end position="251"/>
    </location>
</feature>
<sequence>MEQCLMLIHIIGSGLLLLGGGGYEQNEQLRIMKLTLRSENDSKLKDVYRSLKEEIGDYVTLTDLGYVMRRMGNLDTAEQLYLKCSANVTDDENISICYENLGMVAADKRDYDKPLTLKNDSIKMKLKSSMSTVQNNYLNIDTYYFSLACVCALKKDYELPIKNYEISLELQMKKQNPNLIQALEIFLLSLGPNDSNVTTLAKYIHEVCIQLEKQELLKNYPSYEIEENGIDFAREWNLISNVIVNMDPYKT</sequence>
<evidence type="ECO:0000313" key="4">
    <source>
        <dbReference type="Proteomes" id="UP000663829"/>
    </source>
</evidence>
<dbReference type="AlphaFoldDB" id="A0A814RB06"/>
<accession>A0A814RB06</accession>
<dbReference type="EMBL" id="CAJOBC010006322">
    <property type="protein sequence ID" value="CAF3894732.1"/>
    <property type="molecule type" value="Genomic_DNA"/>
</dbReference>
<dbReference type="Proteomes" id="UP000663829">
    <property type="component" value="Unassembled WGS sequence"/>
</dbReference>